<dbReference type="PANTHER" id="PTHR43761">
    <property type="entry name" value="D-ISOMER SPECIFIC 2-HYDROXYACID DEHYDROGENASE FAMILY PROTEIN (AFU_ORTHOLOGUE AFUA_1G13630)"/>
    <property type="match status" value="1"/>
</dbReference>
<dbReference type="Pfam" id="PF02826">
    <property type="entry name" value="2-Hacid_dh_C"/>
    <property type="match status" value="1"/>
</dbReference>
<evidence type="ECO:0000256" key="1">
    <source>
        <dbReference type="ARBA" id="ARBA00005854"/>
    </source>
</evidence>
<dbReference type="Pfam" id="PF00389">
    <property type="entry name" value="2-Hacid_dh"/>
    <property type="match status" value="1"/>
</dbReference>
<evidence type="ECO:0000313" key="8">
    <source>
        <dbReference type="Proteomes" id="UP000231203"/>
    </source>
</evidence>
<dbReference type="InterPro" id="IPR029753">
    <property type="entry name" value="D-isomer_DH_CS"/>
</dbReference>
<proteinExistence type="inferred from homology"/>
<feature type="domain" description="D-isomer specific 2-hydroxyacid dehydrogenase catalytic" evidence="5">
    <location>
        <begin position="18"/>
        <end position="316"/>
    </location>
</feature>
<dbReference type="PROSITE" id="PS00671">
    <property type="entry name" value="D_2_HYDROXYACID_DH_3"/>
    <property type="match status" value="1"/>
</dbReference>
<organism evidence="7 8">
    <name type="scientific">Desulfobacter postgatei</name>
    <dbReference type="NCBI Taxonomy" id="2293"/>
    <lineage>
        <taxon>Bacteria</taxon>
        <taxon>Pseudomonadati</taxon>
        <taxon>Thermodesulfobacteriota</taxon>
        <taxon>Desulfobacteria</taxon>
        <taxon>Desulfobacterales</taxon>
        <taxon>Desulfobacteraceae</taxon>
        <taxon>Desulfobacter</taxon>
    </lineage>
</organism>
<gene>
    <name evidence="7" type="ORF">CSA25_03135</name>
</gene>
<comment type="similarity">
    <text evidence="1 4">Belongs to the D-isomer specific 2-hydroxyacid dehydrogenase family.</text>
</comment>
<dbReference type="CDD" id="cd12162">
    <property type="entry name" value="2-Hacid_dh_4"/>
    <property type="match status" value="1"/>
</dbReference>
<evidence type="ECO:0000313" key="7">
    <source>
        <dbReference type="EMBL" id="PIE62847.1"/>
    </source>
</evidence>
<accession>A0A2G6MRY4</accession>
<keyword evidence="3" id="KW-0520">NAD</keyword>
<evidence type="ECO:0000256" key="2">
    <source>
        <dbReference type="ARBA" id="ARBA00023002"/>
    </source>
</evidence>
<dbReference type="Gene3D" id="3.40.50.720">
    <property type="entry name" value="NAD(P)-binding Rossmann-like Domain"/>
    <property type="match status" value="2"/>
</dbReference>
<sequence length="319" mass="34508">MKIVVLDGYTLNPGDLTWENMSEIGDLQVYDRTSPEEIQNRTAGADIVLTNKTVLTAQDIAAMNKVKYIGVLATGVNVVDLEYTTQNGITVTNVPGYSGSSSAQMVFALILELTNRVGHHSQTVRDGKWSESKDFCYWDYPLVELGGITLGIVGYGGIGKAVARLGLAFGMNILISNRSVPPDLPGGITYSDLDNLIQSSDIISLHCPLTAQTQGMINKETLSQMKNTAYLINTSRGPLVVENDLADFLNQGRIAGAAMDVLAKEPPDKSCPLLTAKNCYITPHVAWATLASRERLMAIAVENIKRYLAGTPQNVVLSK</sequence>
<dbReference type="InterPro" id="IPR006139">
    <property type="entry name" value="D-isomer_2_OHA_DH_cat_dom"/>
</dbReference>
<keyword evidence="2 4" id="KW-0560">Oxidoreductase</keyword>
<dbReference type="PANTHER" id="PTHR43761:SF1">
    <property type="entry name" value="D-ISOMER SPECIFIC 2-HYDROXYACID DEHYDROGENASE CATALYTIC DOMAIN-CONTAINING PROTEIN-RELATED"/>
    <property type="match status" value="1"/>
</dbReference>
<dbReference type="GO" id="GO:0016616">
    <property type="term" value="F:oxidoreductase activity, acting on the CH-OH group of donors, NAD or NADP as acceptor"/>
    <property type="evidence" value="ECO:0007669"/>
    <property type="project" value="InterPro"/>
</dbReference>
<dbReference type="PROSITE" id="PS00670">
    <property type="entry name" value="D_2_HYDROXYACID_DH_2"/>
    <property type="match status" value="1"/>
</dbReference>
<comment type="caution">
    <text evidence="7">The sequence shown here is derived from an EMBL/GenBank/DDBJ whole genome shotgun (WGS) entry which is preliminary data.</text>
</comment>
<evidence type="ECO:0000259" key="5">
    <source>
        <dbReference type="Pfam" id="PF00389"/>
    </source>
</evidence>
<evidence type="ECO:0000256" key="4">
    <source>
        <dbReference type="RuleBase" id="RU003719"/>
    </source>
</evidence>
<dbReference type="AlphaFoldDB" id="A0A2G6MRY4"/>
<dbReference type="InterPro" id="IPR006140">
    <property type="entry name" value="D-isomer_DH_NAD-bd"/>
</dbReference>
<feature type="domain" description="D-isomer specific 2-hydroxyacid dehydrogenase NAD-binding" evidence="6">
    <location>
        <begin position="107"/>
        <end position="286"/>
    </location>
</feature>
<protein>
    <submittedName>
        <fullName evidence="7">Glycerate dehydrogenase</fullName>
    </submittedName>
</protein>
<reference evidence="7 8" key="1">
    <citation type="submission" date="2017-10" db="EMBL/GenBank/DDBJ databases">
        <title>Novel microbial diversity and functional potential in the marine mammal oral microbiome.</title>
        <authorList>
            <person name="Dudek N.K."/>
            <person name="Sun C.L."/>
            <person name="Burstein D."/>
            <person name="Kantor R.S."/>
            <person name="Aliaga Goltsman D.S."/>
            <person name="Bik E.M."/>
            <person name="Thomas B.C."/>
            <person name="Banfield J.F."/>
            <person name="Relman D.A."/>
        </authorList>
    </citation>
    <scope>NUCLEOTIDE SEQUENCE [LARGE SCALE GENOMIC DNA]</scope>
    <source>
        <strain evidence="7">DOLJORAL78_47_202</strain>
    </source>
</reference>
<dbReference type="EMBL" id="PDTI01000027">
    <property type="protein sequence ID" value="PIE62847.1"/>
    <property type="molecule type" value="Genomic_DNA"/>
</dbReference>
<dbReference type="SUPFAM" id="SSF52283">
    <property type="entry name" value="Formate/glycerate dehydrogenase catalytic domain-like"/>
    <property type="match status" value="1"/>
</dbReference>
<dbReference type="InterPro" id="IPR050418">
    <property type="entry name" value="D-iso_2-hydroxyacid_DH_PdxB"/>
</dbReference>
<dbReference type="SUPFAM" id="SSF51735">
    <property type="entry name" value="NAD(P)-binding Rossmann-fold domains"/>
    <property type="match status" value="1"/>
</dbReference>
<dbReference type="FunFam" id="3.40.50.720:FF:000203">
    <property type="entry name" value="D-3-phosphoglycerate dehydrogenase (SerA)"/>
    <property type="match status" value="1"/>
</dbReference>
<dbReference type="GO" id="GO:0051287">
    <property type="term" value="F:NAD binding"/>
    <property type="evidence" value="ECO:0007669"/>
    <property type="project" value="InterPro"/>
</dbReference>
<evidence type="ECO:0000256" key="3">
    <source>
        <dbReference type="ARBA" id="ARBA00023027"/>
    </source>
</evidence>
<evidence type="ECO:0000259" key="6">
    <source>
        <dbReference type="Pfam" id="PF02826"/>
    </source>
</evidence>
<dbReference type="Proteomes" id="UP000231203">
    <property type="component" value="Unassembled WGS sequence"/>
</dbReference>
<dbReference type="InterPro" id="IPR036291">
    <property type="entry name" value="NAD(P)-bd_dom_sf"/>
</dbReference>
<name>A0A2G6MRY4_9BACT</name>